<evidence type="ECO:0000256" key="4">
    <source>
        <dbReference type="ARBA" id="ARBA00023136"/>
    </source>
</evidence>
<keyword evidence="3 6" id="KW-1133">Transmembrane helix</keyword>
<evidence type="ECO:0000313" key="9">
    <source>
        <dbReference type="Proteomes" id="UP001642464"/>
    </source>
</evidence>
<reference evidence="8 9" key="1">
    <citation type="submission" date="2024-02" db="EMBL/GenBank/DDBJ databases">
        <authorList>
            <person name="Chen Y."/>
            <person name="Shah S."/>
            <person name="Dougan E. K."/>
            <person name="Thang M."/>
            <person name="Chan C."/>
        </authorList>
    </citation>
    <scope>NUCLEOTIDE SEQUENCE [LARGE SCALE GENOMIC DNA]</scope>
</reference>
<feature type="transmembrane region" description="Helical" evidence="6">
    <location>
        <begin position="780"/>
        <end position="804"/>
    </location>
</feature>
<keyword evidence="2 6" id="KW-0812">Transmembrane</keyword>
<dbReference type="Pfam" id="PF08016">
    <property type="entry name" value="PKD_channel"/>
    <property type="match status" value="1"/>
</dbReference>
<dbReference type="PANTHER" id="PTHR10877">
    <property type="entry name" value="POLYCYSTIN FAMILY MEMBER"/>
    <property type="match status" value="1"/>
</dbReference>
<proteinExistence type="predicted"/>
<dbReference type="EMBL" id="CAXAMM010002980">
    <property type="protein sequence ID" value="CAK8998075.1"/>
    <property type="molecule type" value="Genomic_DNA"/>
</dbReference>
<feature type="transmembrane region" description="Helical" evidence="6">
    <location>
        <begin position="711"/>
        <end position="733"/>
    </location>
</feature>
<feature type="compositionally biased region" description="Low complexity" evidence="5">
    <location>
        <begin position="851"/>
        <end position="861"/>
    </location>
</feature>
<evidence type="ECO:0000256" key="1">
    <source>
        <dbReference type="ARBA" id="ARBA00004141"/>
    </source>
</evidence>
<accession>A0ABP0I9N8</accession>
<organism evidence="8 9">
    <name type="scientific">Durusdinium trenchii</name>
    <dbReference type="NCBI Taxonomy" id="1381693"/>
    <lineage>
        <taxon>Eukaryota</taxon>
        <taxon>Sar</taxon>
        <taxon>Alveolata</taxon>
        <taxon>Dinophyceae</taxon>
        <taxon>Suessiales</taxon>
        <taxon>Symbiodiniaceae</taxon>
        <taxon>Durusdinium</taxon>
    </lineage>
</organism>
<name>A0ABP0I9N8_9DINO</name>
<feature type="region of interest" description="Disordered" evidence="5">
    <location>
        <begin position="287"/>
        <end position="323"/>
    </location>
</feature>
<comment type="subcellular location">
    <subcellularLocation>
        <location evidence="1">Membrane</location>
        <topology evidence="1">Multi-pass membrane protein</topology>
    </subcellularLocation>
</comment>
<keyword evidence="9" id="KW-1185">Reference proteome</keyword>
<dbReference type="Proteomes" id="UP001642464">
    <property type="component" value="Unassembled WGS sequence"/>
</dbReference>
<evidence type="ECO:0000256" key="5">
    <source>
        <dbReference type="SAM" id="MobiDB-lite"/>
    </source>
</evidence>
<feature type="domain" description="Polycystin cation channel PKD1/PKD2" evidence="7">
    <location>
        <begin position="677"/>
        <end position="804"/>
    </location>
</feature>
<dbReference type="InterPro" id="IPR051223">
    <property type="entry name" value="Polycystin"/>
</dbReference>
<sequence>MSEDGSFWAGLSPYALSSSLPADSSSKKGEVILRLRWIRIYWWLILLLVYSGVLLQSNNNRALSSGVRFEIIEQLFPDWNKAAERTRDGEISPSLKEILHADDVAVTLSLYNDLCANQASTHSSIKDSWECKLFDITVKQLSGEAWDATTNRALPDVDQDAVMIGKRGILETKANKNKTNKDLALQRREEVRQICSDNFFQSHFVLGDDPRVVPMGDSKAFARAVAEVHPGLDAIFDQYLLHNHGMGKMMRVIDDINRTVKEMQEDHAQKVLDGLSTRARKRRHLLTELSPEDANSSPATAVAAKEGDGDFANQSGDLNESSRGAAVHEHVTQTKDPQEPQFGSGCFDPGDVAGLLRDLWTKSTQVSGNLDWGLDEQKAKIMVLEVLPNITNETWPAYWKKMNPNGDMKLSPEEFLDWAAAHLGQFQWPIRGYLNSECRNHHWGLLSLCKPQEISAFYQVAFVHGVGINSSVLQRLNVKLSFTQVAPYSGWYRTTLRIFNQSCLGRKPPYTIYLMGVTILLFSLLVLLDSLATLIMLPINLMNTFRMDLPSHASVQEIQKDFWMKLMQTLDGRGVLTQALPTIVLLTERLVALGFLCACAQAAREAFQPSMLPIGVLGEKCTWAWFNGNKEWIVGQKVSRGITMRSYLDSCSGLEGQMWMTELLFQFIFEDEGCFHALVVGAIMCRLLEAFSLSDRLKWLPRTLFLAKTKLLNFLIAYVCLVAGFSLLMTLYFGDIFQQFSTLDESFYTLLLYSFGVTDRAFLGCQPDIERGSFHLQCALFFYTVFVVTIILNMFTTIVIDAFAAEGDPERYEKIYQEEMHSLTTRLLQMFGKGHLTSRTMVPRQTRPRQATGESESAADGAEGEKTEG</sequence>
<evidence type="ECO:0000313" key="8">
    <source>
        <dbReference type="EMBL" id="CAK8998075.1"/>
    </source>
</evidence>
<keyword evidence="4 6" id="KW-0472">Membrane</keyword>
<evidence type="ECO:0000256" key="3">
    <source>
        <dbReference type="ARBA" id="ARBA00022989"/>
    </source>
</evidence>
<feature type="region of interest" description="Disordered" evidence="5">
    <location>
        <begin position="839"/>
        <end position="869"/>
    </location>
</feature>
<feature type="transmembrane region" description="Helical" evidence="6">
    <location>
        <begin position="510"/>
        <end position="537"/>
    </location>
</feature>
<dbReference type="PANTHER" id="PTHR10877:SF194">
    <property type="entry name" value="LOCATION OF VULVA DEFECTIVE 1"/>
    <property type="match status" value="1"/>
</dbReference>
<dbReference type="InterPro" id="IPR013122">
    <property type="entry name" value="PKD1_2_channel"/>
</dbReference>
<evidence type="ECO:0000259" key="7">
    <source>
        <dbReference type="Pfam" id="PF08016"/>
    </source>
</evidence>
<evidence type="ECO:0000256" key="2">
    <source>
        <dbReference type="ARBA" id="ARBA00022692"/>
    </source>
</evidence>
<gene>
    <name evidence="8" type="ORF">SCF082_LOCUS5475</name>
</gene>
<comment type="caution">
    <text evidence="8">The sequence shown here is derived from an EMBL/GenBank/DDBJ whole genome shotgun (WGS) entry which is preliminary data.</text>
</comment>
<dbReference type="Gene3D" id="1.10.287.70">
    <property type="match status" value="1"/>
</dbReference>
<evidence type="ECO:0000256" key="6">
    <source>
        <dbReference type="SAM" id="Phobius"/>
    </source>
</evidence>
<feature type="compositionally biased region" description="Polar residues" evidence="5">
    <location>
        <begin position="312"/>
        <end position="322"/>
    </location>
</feature>
<protein>
    <submittedName>
        <fullName evidence="8">PKD_channel domain-containing protein</fullName>
    </submittedName>
</protein>